<dbReference type="AlphaFoldDB" id="A0AAU7GEP2"/>
<keyword evidence="3" id="KW-1133">Transmembrane helix</keyword>
<dbReference type="InterPro" id="IPR002491">
    <property type="entry name" value="ABC_transptr_periplasmic_BD"/>
</dbReference>
<dbReference type="InterPro" id="IPR050902">
    <property type="entry name" value="ABC_Transporter_SBP"/>
</dbReference>
<dbReference type="PROSITE" id="PS50983">
    <property type="entry name" value="FE_B12_PBP"/>
    <property type="match status" value="1"/>
</dbReference>
<feature type="compositionally biased region" description="Low complexity" evidence="2">
    <location>
        <begin position="56"/>
        <end position="74"/>
    </location>
</feature>
<dbReference type="Gene3D" id="3.40.50.1980">
    <property type="entry name" value="Nitrogenase molybdenum iron protein domain"/>
    <property type="match status" value="2"/>
</dbReference>
<evidence type="ECO:0000313" key="5">
    <source>
        <dbReference type="EMBL" id="XBM49900.1"/>
    </source>
</evidence>
<evidence type="ECO:0000256" key="2">
    <source>
        <dbReference type="SAM" id="MobiDB-lite"/>
    </source>
</evidence>
<name>A0AAU7GEP2_9MICO</name>
<evidence type="ECO:0000256" key="3">
    <source>
        <dbReference type="SAM" id="Phobius"/>
    </source>
</evidence>
<feature type="domain" description="Fe/B12 periplasmic-binding" evidence="4">
    <location>
        <begin position="127"/>
        <end position="389"/>
    </location>
</feature>
<sequence>MSSTAPLSTAHLSTEGGAARAALGRARGVRPRRAVALAALATATVLLAGCAASAPAASPTTTVTGTPPATSGPSDALPDPRAITGPSTATSIPDIEPIARSPKPSLPVTVTDATGTRVTVTDASRILALDIYGTLAETVVGLGLGDRLVGRGSSNALGSMAALPLVTRNGHELNGEAILALRPTLVLTDTTLGPREVQDQLRVSGVPVVFFDPKRSIDTIGAQIETVAHTVGLDALGRRLVERTDAELASAKADIAAIAPAADRALRVAFLYVRGRAGVFFLFGKGYGADALISAVGAVDVATAAGITGARPASSEALLATNPDVFLTMTDGLASTGGVDGLLERPGVADTLAGQHRRVVDMADGQVLSFGPSTPAVLRSLADALYRPGAAG</sequence>
<evidence type="ECO:0000256" key="1">
    <source>
        <dbReference type="ARBA" id="ARBA00008814"/>
    </source>
</evidence>
<proteinExistence type="inferred from homology"/>
<accession>A0AAU7GEP2</accession>
<dbReference type="EMBL" id="CP157390">
    <property type="protein sequence ID" value="XBM49900.1"/>
    <property type="molecule type" value="Genomic_DNA"/>
</dbReference>
<comment type="similarity">
    <text evidence="1">Belongs to the bacterial solute-binding protein 8 family.</text>
</comment>
<dbReference type="Pfam" id="PF01497">
    <property type="entry name" value="Peripla_BP_2"/>
    <property type="match status" value="1"/>
</dbReference>
<protein>
    <submittedName>
        <fullName evidence="5">ABC transporter substrate-binding protein</fullName>
    </submittedName>
</protein>
<dbReference type="RefSeq" id="WP_348789810.1">
    <property type="nucleotide sequence ID" value="NZ_CP157390.1"/>
</dbReference>
<dbReference type="SUPFAM" id="SSF53807">
    <property type="entry name" value="Helical backbone' metal receptor"/>
    <property type="match status" value="1"/>
</dbReference>
<feature type="region of interest" description="Disordered" evidence="2">
    <location>
        <begin position="56"/>
        <end position="110"/>
    </location>
</feature>
<keyword evidence="3" id="KW-0472">Membrane</keyword>
<dbReference type="PANTHER" id="PTHR30535:SF4">
    <property type="entry name" value="HEMIN-BINDING PERIPLASMIC PROTEIN HMUT"/>
    <property type="match status" value="1"/>
</dbReference>
<reference evidence="5" key="1">
    <citation type="submission" date="2024-05" db="EMBL/GenBank/DDBJ databases">
        <title>The Natural Products Discovery Center: Release of the First 8490 Sequenced Strains for Exploring Actinobacteria Biosynthetic Diversity.</title>
        <authorList>
            <person name="Kalkreuter E."/>
            <person name="Kautsar S.A."/>
            <person name="Yang D."/>
            <person name="Bader C.D."/>
            <person name="Teijaro C.N."/>
            <person name="Fluegel L."/>
            <person name="Davis C.M."/>
            <person name="Simpson J.R."/>
            <person name="Lauterbach L."/>
            <person name="Steele A.D."/>
            <person name="Gui C."/>
            <person name="Meng S."/>
            <person name="Li G."/>
            <person name="Viehrig K."/>
            <person name="Ye F."/>
            <person name="Su P."/>
            <person name="Kiefer A.F."/>
            <person name="Nichols A."/>
            <person name="Cepeda A.J."/>
            <person name="Yan W."/>
            <person name="Fan B."/>
            <person name="Jiang Y."/>
            <person name="Adhikari A."/>
            <person name="Zheng C.-J."/>
            <person name="Schuster L."/>
            <person name="Cowan T.M."/>
            <person name="Smanski M.J."/>
            <person name="Chevrette M.G."/>
            <person name="de Carvalho L.P.S."/>
            <person name="Shen B."/>
        </authorList>
    </citation>
    <scope>NUCLEOTIDE SEQUENCE</scope>
    <source>
        <strain evidence="5">NPDC080035</strain>
    </source>
</reference>
<evidence type="ECO:0000259" key="4">
    <source>
        <dbReference type="PROSITE" id="PS50983"/>
    </source>
</evidence>
<organism evidence="5">
    <name type="scientific">Leifsonia sp. NPDC080035</name>
    <dbReference type="NCBI Taxonomy" id="3143936"/>
    <lineage>
        <taxon>Bacteria</taxon>
        <taxon>Bacillati</taxon>
        <taxon>Actinomycetota</taxon>
        <taxon>Actinomycetes</taxon>
        <taxon>Micrococcales</taxon>
        <taxon>Microbacteriaceae</taxon>
        <taxon>Leifsonia</taxon>
    </lineage>
</organism>
<gene>
    <name evidence="5" type="ORF">AAME72_08525</name>
</gene>
<keyword evidence="3" id="KW-0812">Transmembrane</keyword>
<dbReference type="PANTHER" id="PTHR30535">
    <property type="entry name" value="VITAMIN B12-BINDING PROTEIN"/>
    <property type="match status" value="1"/>
</dbReference>
<feature type="transmembrane region" description="Helical" evidence="3">
    <location>
        <begin position="34"/>
        <end position="54"/>
    </location>
</feature>